<sequence>MSLTPSTAYLGYRRTLSESSKQTQMLCLVSDRPRDPSDWTEEHVKSYMKRLSLRSTTELEDWITDQHLTGRFFIQLNSEEIYRFGHSLELNRDIQELSQSLRERADHISSPIKIRPPKVWNLFDPVASITTAKSHISNKIEETSVHSASSSRDNEDPVNNLQDRAQTAGTKLGDHGGARIHGI</sequence>
<dbReference type="Proteomes" id="UP000006352">
    <property type="component" value="Unassembled WGS sequence"/>
</dbReference>
<dbReference type="InterPro" id="IPR013761">
    <property type="entry name" value="SAM/pointed_sf"/>
</dbReference>
<dbReference type="InParanoid" id="J4IB87"/>
<dbReference type="SUPFAM" id="SSF47769">
    <property type="entry name" value="SAM/Pointed domain"/>
    <property type="match status" value="1"/>
</dbReference>
<evidence type="ECO:0008006" key="4">
    <source>
        <dbReference type="Google" id="ProtNLM"/>
    </source>
</evidence>
<organism evidence="2 3">
    <name type="scientific">Fibroporia radiculosa</name>
    <dbReference type="NCBI Taxonomy" id="599839"/>
    <lineage>
        <taxon>Eukaryota</taxon>
        <taxon>Fungi</taxon>
        <taxon>Dikarya</taxon>
        <taxon>Basidiomycota</taxon>
        <taxon>Agaricomycotina</taxon>
        <taxon>Agaricomycetes</taxon>
        <taxon>Polyporales</taxon>
        <taxon>Fibroporiaceae</taxon>
        <taxon>Fibroporia</taxon>
    </lineage>
</organism>
<keyword evidence="3" id="KW-1185">Reference proteome</keyword>
<gene>
    <name evidence="2" type="ORF">FIBRA_06398</name>
</gene>
<evidence type="ECO:0000313" key="3">
    <source>
        <dbReference type="Proteomes" id="UP000006352"/>
    </source>
</evidence>
<protein>
    <recommendedName>
        <fullName evidence="4">SAM domain-containing protein</fullName>
    </recommendedName>
</protein>
<proteinExistence type="predicted"/>
<dbReference type="HOGENOM" id="CLU_1475187_0_0_1"/>
<feature type="compositionally biased region" description="Polar residues" evidence="1">
    <location>
        <begin position="145"/>
        <end position="160"/>
    </location>
</feature>
<dbReference type="Gene3D" id="1.10.150.50">
    <property type="entry name" value="Transcription Factor, Ets-1"/>
    <property type="match status" value="1"/>
</dbReference>
<evidence type="ECO:0000256" key="1">
    <source>
        <dbReference type="SAM" id="MobiDB-lite"/>
    </source>
</evidence>
<evidence type="ECO:0000313" key="2">
    <source>
        <dbReference type="EMBL" id="CCM04231.1"/>
    </source>
</evidence>
<accession>J4IB87</accession>
<dbReference type="AlphaFoldDB" id="J4IB87"/>
<reference evidence="2 3" key="1">
    <citation type="journal article" date="2012" name="Appl. Environ. Microbiol.">
        <title>Short-read sequencing for genomic analysis of the brown rot fungus Fibroporia radiculosa.</title>
        <authorList>
            <person name="Tang J.D."/>
            <person name="Perkins A.D."/>
            <person name="Sonstegard T.S."/>
            <person name="Schroeder S.G."/>
            <person name="Burgess S.C."/>
            <person name="Diehl S.V."/>
        </authorList>
    </citation>
    <scope>NUCLEOTIDE SEQUENCE [LARGE SCALE GENOMIC DNA]</scope>
    <source>
        <strain evidence="2 3">TFFH 294</strain>
    </source>
</reference>
<dbReference type="GeneID" id="24099142"/>
<dbReference type="EMBL" id="HE797146">
    <property type="protein sequence ID" value="CCM04231.1"/>
    <property type="molecule type" value="Genomic_DNA"/>
</dbReference>
<name>J4IB87_9APHY</name>
<feature type="region of interest" description="Disordered" evidence="1">
    <location>
        <begin position="140"/>
        <end position="160"/>
    </location>
</feature>
<dbReference type="RefSeq" id="XP_012183514.1">
    <property type="nucleotide sequence ID" value="XM_012328124.1"/>
</dbReference>